<dbReference type="CDD" id="cd10789">
    <property type="entry name" value="GH38N_AMII_ER_cytosolic"/>
    <property type="match status" value="1"/>
</dbReference>
<dbReference type="InterPro" id="IPR000602">
    <property type="entry name" value="Glyco_hydro_38_N"/>
</dbReference>
<dbReference type="Pfam" id="PF01074">
    <property type="entry name" value="Glyco_hydro_38N"/>
    <property type="match status" value="1"/>
</dbReference>
<dbReference type="InterPro" id="IPR028995">
    <property type="entry name" value="Glyco_hydro_57/38_cen_sf"/>
</dbReference>
<organism evidence="6 7">
    <name type="scientific">Roseofilum halophilum BLCC-M91</name>
    <dbReference type="NCBI Taxonomy" id="3022259"/>
    <lineage>
        <taxon>Bacteria</taxon>
        <taxon>Bacillati</taxon>
        <taxon>Cyanobacteriota</taxon>
        <taxon>Cyanophyceae</taxon>
        <taxon>Desertifilales</taxon>
        <taxon>Desertifilaceae</taxon>
        <taxon>Roseofilum</taxon>
        <taxon>Roseofilum halophilum</taxon>
    </lineage>
</organism>
<protein>
    <submittedName>
        <fullName evidence="6">Alpha-mannosidase</fullName>
    </submittedName>
</protein>
<feature type="domain" description="Glycoside hydrolase family 38 central" evidence="5">
    <location>
        <begin position="487"/>
        <end position="565"/>
    </location>
</feature>
<dbReference type="Pfam" id="PF17677">
    <property type="entry name" value="Glyco_hydro38C2"/>
    <property type="match status" value="1"/>
</dbReference>
<dbReference type="InterPro" id="IPR011682">
    <property type="entry name" value="Glyco_hydro_38_C"/>
</dbReference>
<evidence type="ECO:0000259" key="5">
    <source>
        <dbReference type="SMART" id="SM00872"/>
    </source>
</evidence>
<dbReference type="SUPFAM" id="SSF88713">
    <property type="entry name" value="Glycoside hydrolase/deacetylase"/>
    <property type="match status" value="1"/>
</dbReference>
<gene>
    <name evidence="6" type="ORF">PJF56_02305</name>
</gene>
<dbReference type="Gene3D" id="3.20.110.10">
    <property type="entry name" value="Glycoside hydrolase 38, N terminal domain"/>
    <property type="match status" value="1"/>
</dbReference>
<sequence>MDFALFQQTLDRLRSLTYLDLQSQWLCSAEDLPINQGINPDVWSSWTPVEINAKGHVAWEKGQVLWFGQRFTVPPQLQGYPLEGLGLRWSLMWWAEVAQVFVNGNCVQEGDLFDCATRILLSPEVAPGMGFNLAVRLVSPGHDRGAMVRSLAVFEGKIGHDPGFIADELECLRLCGADDPVFLQGLMGAISKLDWFRVSDRPEFNRQLERLGDRLLSLHLPPTPQIFLLGHAHLDLAWLWPVSETWEAAERTFTSVLQLQAEFPQLTFGHSTPALYAWLEEHQPHLFAAIQNRVREGRWEIIAGLWVEPEFNLVSGESIIRQVLYGQRYVRDRFGVLNRVAWLPDSFGFCWQLPQIFKLGKIDYFVTQKLRWNDTNQFPHEVFWWQGLDGTQILSLMSVPIGEGIDLVKLTGYAMAAKEKTGKAQVLGLPGVGDHGGGPSRDMLEIGKRSLDSRFFPRLQFTTAHSYLDRLAQEKDYPIWTDELYLEFHRGCYTSHADQKYYNRRCERLLYQAELWSSCASLLADYEYPQSRLEQAWKAVLFNQFHDILPGSSIPEVFQEANHTWKRVIETTEEIMQQALEAIATQIVLPEPPQFPAQPMLIFNPLNWSRSEVVSVALPDGFLSAQVWDTEGKELSSQVEGNSIYFWVPDLPSVGYQLVWLVPSSKPVDSVQFPPQFILENDALRVEIDPQTGDILELRDRPNHRSVLRGLGNQLQGFGDRGQYWDAWNIDPEYETHSLPPTELESITWIAYGELVKTIQVVRRLGDSTLTQNYTVLAHENQLRITSHVDWQDRHTLLKVGFPLQLRADVITYEIPCGAIRRSTRSQTQEEQAKWEVPALNWADLTDEEQEYGVSLLTDYKSGYDPHPDRLRLSLLRGSTWPDPEADFGEHEFKYALYPHAGSWEAAGTVKRGYEFNCPLSVYLGPVSKGYKTRNLGVKSSFWEFSADGFILTAFKRAEDNRHHWIIRGYECQGKRDILTRKNNLGLHGGKRVNLLEEEEQNQGLQINPWEILTLKLWNPTASEGRSPF</sequence>
<dbReference type="InterPro" id="IPR011330">
    <property type="entry name" value="Glyco_hydro/deAcase_b/a-brl"/>
</dbReference>
<dbReference type="InterPro" id="IPR037094">
    <property type="entry name" value="Glyco_hydro_38_cen_sf"/>
</dbReference>
<dbReference type="SUPFAM" id="SSF88688">
    <property type="entry name" value="Families 57/38 glycoside transferase middle domain"/>
    <property type="match status" value="1"/>
</dbReference>
<dbReference type="Gene3D" id="2.70.98.30">
    <property type="entry name" value="Golgi alpha-mannosidase II, domain 4"/>
    <property type="match status" value="1"/>
</dbReference>
<dbReference type="InterPro" id="IPR015341">
    <property type="entry name" value="Glyco_hydro_38_cen"/>
</dbReference>
<comment type="similarity">
    <text evidence="1">Belongs to the glycosyl hydrolase 38 family.</text>
</comment>
<dbReference type="Gene3D" id="1.20.1270.50">
    <property type="entry name" value="Glycoside hydrolase family 38, central domain"/>
    <property type="match status" value="1"/>
</dbReference>
<dbReference type="Pfam" id="PF07748">
    <property type="entry name" value="Glyco_hydro_38C"/>
    <property type="match status" value="1"/>
</dbReference>
<comment type="caution">
    <text evidence="6">The sequence shown here is derived from an EMBL/GenBank/DDBJ whole genome shotgun (WGS) entry which is preliminary data.</text>
</comment>
<dbReference type="InterPro" id="IPR011013">
    <property type="entry name" value="Gal_mutarotase_sf_dom"/>
</dbReference>
<evidence type="ECO:0000313" key="6">
    <source>
        <dbReference type="EMBL" id="MDJ1177688.1"/>
    </source>
</evidence>
<keyword evidence="2" id="KW-0479">Metal-binding</keyword>
<dbReference type="SMART" id="SM00872">
    <property type="entry name" value="Alpha-mann_mid"/>
    <property type="match status" value="1"/>
</dbReference>
<dbReference type="RefSeq" id="WP_283761016.1">
    <property type="nucleotide sequence ID" value="NZ_JAQPOK010000016.1"/>
</dbReference>
<dbReference type="Proteomes" id="UP001231370">
    <property type="component" value="Unassembled WGS sequence"/>
</dbReference>
<evidence type="ECO:0000256" key="4">
    <source>
        <dbReference type="ARBA" id="ARBA00023295"/>
    </source>
</evidence>
<keyword evidence="7" id="KW-1185">Reference proteome</keyword>
<evidence type="ECO:0000256" key="1">
    <source>
        <dbReference type="ARBA" id="ARBA00009792"/>
    </source>
</evidence>
<evidence type="ECO:0000256" key="3">
    <source>
        <dbReference type="ARBA" id="ARBA00022801"/>
    </source>
</evidence>
<dbReference type="InterPro" id="IPR041147">
    <property type="entry name" value="GH38_C"/>
</dbReference>
<dbReference type="EMBL" id="JAQPOK010000016">
    <property type="protein sequence ID" value="MDJ1177688.1"/>
    <property type="molecule type" value="Genomic_DNA"/>
</dbReference>
<dbReference type="PANTHER" id="PTHR46017:SF1">
    <property type="entry name" value="ALPHA-MANNOSIDASE 2C1"/>
    <property type="match status" value="1"/>
</dbReference>
<dbReference type="InterPro" id="IPR027291">
    <property type="entry name" value="Glyco_hydro_38_N_sf"/>
</dbReference>
<name>A0ABT7BES5_9CYAN</name>
<evidence type="ECO:0000313" key="7">
    <source>
        <dbReference type="Proteomes" id="UP001231370"/>
    </source>
</evidence>
<keyword evidence="4" id="KW-0326">Glycosidase</keyword>
<dbReference type="Gene3D" id="2.60.40.2220">
    <property type="match status" value="1"/>
</dbReference>
<accession>A0ABT7BES5</accession>
<dbReference type="PANTHER" id="PTHR46017">
    <property type="entry name" value="ALPHA-MANNOSIDASE 2C1"/>
    <property type="match status" value="1"/>
</dbReference>
<evidence type="ECO:0000256" key="2">
    <source>
        <dbReference type="ARBA" id="ARBA00022723"/>
    </source>
</evidence>
<dbReference type="SUPFAM" id="SSF74650">
    <property type="entry name" value="Galactose mutarotase-like"/>
    <property type="match status" value="1"/>
</dbReference>
<proteinExistence type="inferred from homology"/>
<keyword evidence="3" id="KW-0378">Hydrolase</keyword>
<reference evidence="6 7" key="1">
    <citation type="submission" date="2023-01" db="EMBL/GenBank/DDBJ databases">
        <title>Novel diversity within Roseofilum (Cyanobacteria; Desertifilaceae) from marine benthic mats with descriptions of four novel species.</title>
        <authorList>
            <person name="Wang Y."/>
            <person name="Berthold D.E."/>
            <person name="Hu J."/>
            <person name="Lefler F.W."/>
            <person name="Laughinghouse H.D. IV."/>
        </authorList>
    </citation>
    <scope>NUCLEOTIDE SEQUENCE [LARGE SCALE GENOMIC DNA]</scope>
    <source>
        <strain evidence="6 7">BLCC-M91</strain>
    </source>
</reference>
<dbReference type="Pfam" id="PF09261">
    <property type="entry name" value="Alpha-mann_mid"/>
    <property type="match status" value="1"/>
</dbReference>